<dbReference type="EMBL" id="CAXAMM010036302">
    <property type="protein sequence ID" value="CAK9075612.1"/>
    <property type="molecule type" value="Genomic_DNA"/>
</dbReference>
<keyword evidence="3" id="KW-1185">Reference proteome</keyword>
<sequence>AAYVTSCKQRGIVEGVRGEPWLVMPAPDSLGEKKGPYLALSFGSLTESFYTALLEEPDNENLKLSLTRGLESRLIHHVMSEQCDFIHPRLNNSAVLQNIQHIISSVTTSLWDGVSENEIKLLIVELCKFCVPLLEDNSEDSWVFDTASKKQLVSRLWTIMSGSVVTSGTSAPKRSGKENQQPKKRAKAKANASRSGGGGTALANLQLPEETDVTSTTIKCEVGVRSKLWIDDLLQCVRHSVNSLTKILGVDAVSFDFDSLRSRMLRLGLLFCFTGSVKISTARGCKTHKKWSGLRAALKEYALWQVVQDMRSSLEAAMQADTAGGASTGLQNLEAAVSMHVQEKDDASNKLSVSERLKQWAPAIEHWLAGEAQSPLRTDSPLK</sequence>
<feature type="non-terminal residue" evidence="2">
    <location>
        <position position="1"/>
    </location>
</feature>
<evidence type="ECO:0000313" key="3">
    <source>
        <dbReference type="Proteomes" id="UP001642464"/>
    </source>
</evidence>
<feature type="non-terminal residue" evidence="2">
    <location>
        <position position="383"/>
    </location>
</feature>
<accession>A0ABP0PHV7</accession>
<organism evidence="2 3">
    <name type="scientific">Durusdinium trenchii</name>
    <dbReference type="NCBI Taxonomy" id="1381693"/>
    <lineage>
        <taxon>Eukaryota</taxon>
        <taxon>Sar</taxon>
        <taxon>Alveolata</taxon>
        <taxon>Dinophyceae</taxon>
        <taxon>Suessiales</taxon>
        <taxon>Symbiodiniaceae</taxon>
        <taxon>Durusdinium</taxon>
    </lineage>
</organism>
<gene>
    <name evidence="2" type="ORF">SCF082_LOCUS36603</name>
</gene>
<dbReference type="Proteomes" id="UP001642464">
    <property type="component" value="Unassembled WGS sequence"/>
</dbReference>
<proteinExistence type="predicted"/>
<protein>
    <submittedName>
        <fullName evidence="2">Uncharacterized protein</fullName>
    </submittedName>
</protein>
<reference evidence="2 3" key="1">
    <citation type="submission" date="2024-02" db="EMBL/GenBank/DDBJ databases">
        <authorList>
            <person name="Chen Y."/>
            <person name="Shah S."/>
            <person name="Dougan E. K."/>
            <person name="Thang M."/>
            <person name="Chan C."/>
        </authorList>
    </citation>
    <scope>NUCLEOTIDE SEQUENCE [LARGE SCALE GENOMIC DNA]</scope>
</reference>
<evidence type="ECO:0000313" key="2">
    <source>
        <dbReference type="EMBL" id="CAK9075612.1"/>
    </source>
</evidence>
<evidence type="ECO:0000256" key="1">
    <source>
        <dbReference type="SAM" id="MobiDB-lite"/>
    </source>
</evidence>
<name>A0ABP0PHV7_9DINO</name>
<feature type="region of interest" description="Disordered" evidence="1">
    <location>
        <begin position="166"/>
        <end position="202"/>
    </location>
</feature>
<comment type="caution">
    <text evidence="2">The sequence shown here is derived from an EMBL/GenBank/DDBJ whole genome shotgun (WGS) entry which is preliminary data.</text>
</comment>